<dbReference type="EMBL" id="CP071444">
    <property type="protein sequence ID" value="QSX07868.1"/>
    <property type="molecule type" value="Genomic_DNA"/>
</dbReference>
<evidence type="ECO:0000313" key="1">
    <source>
        <dbReference type="EMBL" id="QSX07868.1"/>
    </source>
</evidence>
<evidence type="ECO:0000313" key="2">
    <source>
        <dbReference type="Proteomes" id="UP000663499"/>
    </source>
</evidence>
<dbReference type="AlphaFoldDB" id="A0A975AHC6"/>
<dbReference type="RefSeq" id="WP_207299210.1">
    <property type="nucleotide sequence ID" value="NZ_CP071444.1"/>
</dbReference>
<reference evidence="1" key="1">
    <citation type="submission" date="2021-03" db="EMBL/GenBank/DDBJ databases">
        <title>Alkalibacter marinus sp. nov., isolated from tidal flat sediment.</title>
        <authorList>
            <person name="Namirimu T."/>
            <person name="Yang J.-A."/>
            <person name="Yang S.-H."/>
            <person name="Kim Y.-J."/>
            <person name="Kwon K.K."/>
        </authorList>
    </citation>
    <scope>NUCLEOTIDE SEQUENCE</scope>
    <source>
        <strain evidence="1">ES005</strain>
    </source>
</reference>
<gene>
    <name evidence="1" type="ORF">J0B03_08605</name>
</gene>
<dbReference type="Proteomes" id="UP000663499">
    <property type="component" value="Chromosome"/>
</dbReference>
<dbReference type="PANTHER" id="PTHR37954">
    <property type="entry name" value="BLL4979 PROTEIN"/>
    <property type="match status" value="1"/>
</dbReference>
<protein>
    <submittedName>
        <fullName evidence="1">DUF169 domain-containing protein</fullName>
    </submittedName>
</protein>
<dbReference type="Pfam" id="PF02596">
    <property type="entry name" value="DUF169"/>
    <property type="match status" value="1"/>
</dbReference>
<organism evidence="1 2">
    <name type="scientific">Alkalibacter rhizosphaerae</name>
    <dbReference type="NCBI Taxonomy" id="2815577"/>
    <lineage>
        <taxon>Bacteria</taxon>
        <taxon>Bacillati</taxon>
        <taxon>Bacillota</taxon>
        <taxon>Clostridia</taxon>
        <taxon>Eubacteriales</taxon>
        <taxon>Eubacteriaceae</taxon>
        <taxon>Alkalibacter</taxon>
    </lineage>
</organism>
<dbReference type="PANTHER" id="PTHR37954:SF3">
    <property type="entry name" value="DUF169 DOMAIN-CONTAINING PROTEIN"/>
    <property type="match status" value="1"/>
</dbReference>
<sequence>MNKVTDFTEMGKELERMLKLRTHPIALKMVTKDDALPEKVIRPKEDGLGHIALCQGFFMARKQGWTLYMEKEDHWCWAPLIAYGMVEFHEDAPSFGEVVKNLGIADMEQAKAFAKKFPKLEYEKYTGILMGPLSSATYEPDVVLIYSNPGQLRTMLWAYKNQTGDILKTEMDGIDSCVFSAIPILKGGKARVTVPDPGEYERANATEDEMIFSISKEELPLLIQGLQVFDERKMGYGALTPEIRPDYPRPQFYNNLFEIWGLDTGEVWKR</sequence>
<dbReference type="KEGG" id="alka:J0B03_08605"/>
<proteinExistence type="predicted"/>
<dbReference type="InterPro" id="IPR003748">
    <property type="entry name" value="DUF169"/>
</dbReference>
<keyword evidence="2" id="KW-1185">Reference proteome</keyword>
<accession>A0A975AHC6</accession>
<name>A0A975AHC6_9FIRM</name>